<proteinExistence type="predicted"/>
<keyword evidence="1" id="KW-0472">Membrane</keyword>
<protein>
    <submittedName>
        <fullName evidence="2">Uncharacterized protein</fullName>
    </submittedName>
</protein>
<sequence length="148" mass="15587">MTAVRVALVAAGLWLGWHGIALLFDLSRPDLVSVILWFAAAILVHDGIFAPLCALTGATARYYLPRTRWGPIACGAVCTVAVLLITAPVLRRGGAVADNPTVLDRDYPLGLTVALALIWILVLAAETAGHLRARRLRHSGGNATGSAT</sequence>
<dbReference type="Proteomes" id="UP001551695">
    <property type="component" value="Unassembled WGS sequence"/>
</dbReference>
<accession>A0ABV3FZB8</accession>
<dbReference type="RefSeq" id="WP_357786831.1">
    <property type="nucleotide sequence ID" value="NZ_JBFAKC010000012.1"/>
</dbReference>
<keyword evidence="1" id="KW-1133">Transmembrane helix</keyword>
<keyword evidence="1" id="KW-0812">Transmembrane</keyword>
<gene>
    <name evidence="2" type="ORF">AB0I48_24725</name>
</gene>
<organism evidence="2 3">
    <name type="scientific">Nocardia aurea</name>
    <dbReference type="NCBI Taxonomy" id="2144174"/>
    <lineage>
        <taxon>Bacteria</taxon>
        <taxon>Bacillati</taxon>
        <taxon>Actinomycetota</taxon>
        <taxon>Actinomycetes</taxon>
        <taxon>Mycobacteriales</taxon>
        <taxon>Nocardiaceae</taxon>
        <taxon>Nocardia</taxon>
    </lineage>
</organism>
<feature type="transmembrane region" description="Helical" evidence="1">
    <location>
        <begin position="31"/>
        <end position="57"/>
    </location>
</feature>
<comment type="caution">
    <text evidence="2">The sequence shown here is derived from an EMBL/GenBank/DDBJ whole genome shotgun (WGS) entry which is preliminary data.</text>
</comment>
<reference evidence="2 3" key="1">
    <citation type="submission" date="2024-06" db="EMBL/GenBank/DDBJ databases">
        <title>The Natural Products Discovery Center: Release of the First 8490 Sequenced Strains for Exploring Actinobacteria Biosynthetic Diversity.</title>
        <authorList>
            <person name="Kalkreuter E."/>
            <person name="Kautsar S.A."/>
            <person name="Yang D."/>
            <person name="Bader C.D."/>
            <person name="Teijaro C.N."/>
            <person name="Fluegel L."/>
            <person name="Davis C.M."/>
            <person name="Simpson J.R."/>
            <person name="Lauterbach L."/>
            <person name="Steele A.D."/>
            <person name="Gui C."/>
            <person name="Meng S."/>
            <person name="Li G."/>
            <person name="Viehrig K."/>
            <person name="Ye F."/>
            <person name="Su P."/>
            <person name="Kiefer A.F."/>
            <person name="Nichols A."/>
            <person name="Cepeda A.J."/>
            <person name="Yan W."/>
            <person name="Fan B."/>
            <person name="Jiang Y."/>
            <person name="Adhikari A."/>
            <person name="Zheng C.-J."/>
            <person name="Schuster L."/>
            <person name="Cowan T.M."/>
            <person name="Smanski M.J."/>
            <person name="Chevrette M.G."/>
            <person name="De Carvalho L.P.S."/>
            <person name="Shen B."/>
        </authorList>
    </citation>
    <scope>NUCLEOTIDE SEQUENCE [LARGE SCALE GENOMIC DNA]</scope>
    <source>
        <strain evidence="2 3">NPDC050403</strain>
    </source>
</reference>
<name>A0ABV3FZB8_9NOCA</name>
<evidence type="ECO:0000313" key="3">
    <source>
        <dbReference type="Proteomes" id="UP001551695"/>
    </source>
</evidence>
<evidence type="ECO:0000313" key="2">
    <source>
        <dbReference type="EMBL" id="MEV0710775.1"/>
    </source>
</evidence>
<feature type="transmembrane region" description="Helical" evidence="1">
    <location>
        <begin position="109"/>
        <end position="129"/>
    </location>
</feature>
<dbReference type="EMBL" id="JBFAKC010000012">
    <property type="protein sequence ID" value="MEV0710775.1"/>
    <property type="molecule type" value="Genomic_DNA"/>
</dbReference>
<evidence type="ECO:0000256" key="1">
    <source>
        <dbReference type="SAM" id="Phobius"/>
    </source>
</evidence>
<keyword evidence="3" id="KW-1185">Reference proteome</keyword>
<feature type="transmembrane region" description="Helical" evidence="1">
    <location>
        <begin position="69"/>
        <end position="89"/>
    </location>
</feature>